<comment type="pathway">
    <text evidence="3 11">Organic acid metabolism; glycolate biosynthesis; glycolate from 2-phosphoglycolate: step 1/1.</text>
</comment>
<gene>
    <name evidence="12" type="ORF">LHGZ1_1782</name>
</gene>
<sequence>MRIQAFALDLDGTLVDSIPDLTIAANRVRAYYGLPPLPEARIRYHVGDGIASLVHRALTDLRDGCVSDGQHAEALSMFLDWYGEHLADHTQPYPTVVDTLSRMKAEGFRVALVTNKSVGPARKLTAALGLDRFLDIQIGGDSLSEKKPSGLPLLHVAEQFGVPPQAMAMVGDSHNDVQCARQAGALAIAASYGYEDVSACQADFVATSLAAAYEFGKNAIR</sequence>
<dbReference type="RefSeq" id="WP_088860829.1">
    <property type="nucleotide sequence ID" value="NZ_CP022115.1"/>
</dbReference>
<dbReference type="GO" id="GO:0008967">
    <property type="term" value="F:phosphoglycolate phosphatase activity"/>
    <property type="evidence" value="ECO:0007669"/>
    <property type="project" value="UniProtKB-UniRule"/>
</dbReference>
<keyword evidence="9 11" id="KW-0119">Carbohydrate metabolism</keyword>
<keyword evidence="8 11" id="KW-0460">Magnesium</keyword>
<organism evidence="12 13">
    <name type="scientific">Laribacter hongkongensis</name>
    <dbReference type="NCBI Taxonomy" id="168471"/>
    <lineage>
        <taxon>Bacteria</taxon>
        <taxon>Pseudomonadati</taxon>
        <taxon>Pseudomonadota</taxon>
        <taxon>Betaproteobacteria</taxon>
        <taxon>Neisseriales</taxon>
        <taxon>Aquaspirillaceae</taxon>
        <taxon>Laribacter</taxon>
    </lineage>
</organism>
<evidence type="ECO:0000256" key="3">
    <source>
        <dbReference type="ARBA" id="ARBA00004818"/>
    </source>
</evidence>
<comment type="similarity">
    <text evidence="4 11">Belongs to the HAD-like hydrolase superfamily. CbbY/CbbZ/Gph/YieH family.</text>
</comment>
<feature type="binding site" evidence="11">
    <location>
        <position position="172"/>
    </location>
    <ligand>
        <name>Mg(2+)</name>
        <dbReference type="ChEBI" id="CHEBI:18420"/>
    </ligand>
</feature>
<dbReference type="InterPro" id="IPR036412">
    <property type="entry name" value="HAD-like_sf"/>
</dbReference>
<dbReference type="HAMAP" id="MF_00495">
    <property type="entry name" value="GPH_hydrolase_bact"/>
    <property type="match status" value="1"/>
</dbReference>
<dbReference type="InterPro" id="IPR037512">
    <property type="entry name" value="PGPase_prok"/>
</dbReference>
<reference evidence="13" key="1">
    <citation type="submission" date="2017-06" db="EMBL/GenBank/DDBJ databases">
        <title>Whole genome sequence of Laribacter hongkongensis LHGZ1.</title>
        <authorList>
            <person name="Chen D."/>
            <person name="Wu H."/>
            <person name="Chen J."/>
        </authorList>
    </citation>
    <scope>NUCLEOTIDE SEQUENCE [LARGE SCALE GENOMIC DNA]</scope>
    <source>
        <strain evidence="13">LHGZ1</strain>
    </source>
</reference>
<dbReference type="InterPro" id="IPR023214">
    <property type="entry name" value="HAD_sf"/>
</dbReference>
<dbReference type="InterPro" id="IPR006439">
    <property type="entry name" value="HAD-SF_hydro_IA"/>
</dbReference>
<dbReference type="EC" id="3.1.3.18" evidence="5 11"/>
<evidence type="ECO:0000256" key="8">
    <source>
        <dbReference type="ARBA" id="ARBA00022842"/>
    </source>
</evidence>
<dbReference type="Proteomes" id="UP000197424">
    <property type="component" value="Chromosome"/>
</dbReference>
<dbReference type="PANTHER" id="PTHR43434">
    <property type="entry name" value="PHOSPHOGLYCOLATE PHOSPHATASE"/>
    <property type="match status" value="1"/>
</dbReference>
<dbReference type="Gene3D" id="1.10.150.240">
    <property type="entry name" value="Putative phosphatase, domain 2"/>
    <property type="match status" value="1"/>
</dbReference>
<dbReference type="AlphaFoldDB" id="A0A248LKB5"/>
<keyword evidence="6 11" id="KW-0479">Metal-binding</keyword>
<evidence type="ECO:0000256" key="9">
    <source>
        <dbReference type="ARBA" id="ARBA00023277"/>
    </source>
</evidence>
<evidence type="ECO:0000256" key="7">
    <source>
        <dbReference type="ARBA" id="ARBA00022801"/>
    </source>
</evidence>
<evidence type="ECO:0000256" key="1">
    <source>
        <dbReference type="ARBA" id="ARBA00000830"/>
    </source>
</evidence>
<keyword evidence="7 11" id="KW-0378">Hydrolase</keyword>
<evidence type="ECO:0000256" key="2">
    <source>
        <dbReference type="ARBA" id="ARBA00001946"/>
    </source>
</evidence>
<dbReference type="GO" id="GO:0005975">
    <property type="term" value="P:carbohydrate metabolic process"/>
    <property type="evidence" value="ECO:0007669"/>
    <property type="project" value="InterPro"/>
</dbReference>
<comment type="cofactor">
    <cofactor evidence="2 11">
        <name>Mg(2+)</name>
        <dbReference type="ChEBI" id="CHEBI:18420"/>
    </cofactor>
</comment>
<dbReference type="SUPFAM" id="SSF56784">
    <property type="entry name" value="HAD-like"/>
    <property type="match status" value="1"/>
</dbReference>
<accession>A0A248LKB5</accession>
<dbReference type="InterPro" id="IPR023198">
    <property type="entry name" value="PGP-like_dom2"/>
</dbReference>
<name>A0A248LKB5_9NEIS</name>
<dbReference type="GO" id="GO:0006281">
    <property type="term" value="P:DNA repair"/>
    <property type="evidence" value="ECO:0007669"/>
    <property type="project" value="TreeGrafter"/>
</dbReference>
<dbReference type="SFLD" id="SFLDS00003">
    <property type="entry name" value="Haloacid_Dehalogenase"/>
    <property type="match status" value="1"/>
</dbReference>
<dbReference type="GO" id="GO:0046295">
    <property type="term" value="P:glycolate biosynthetic process"/>
    <property type="evidence" value="ECO:0007669"/>
    <property type="project" value="UniProtKB-UniRule"/>
</dbReference>
<dbReference type="GO" id="GO:0046872">
    <property type="term" value="F:metal ion binding"/>
    <property type="evidence" value="ECO:0007669"/>
    <property type="project" value="UniProtKB-KW"/>
</dbReference>
<evidence type="ECO:0000256" key="11">
    <source>
        <dbReference type="HAMAP-Rule" id="MF_00495"/>
    </source>
</evidence>
<dbReference type="GO" id="GO:0005829">
    <property type="term" value="C:cytosol"/>
    <property type="evidence" value="ECO:0007669"/>
    <property type="project" value="TreeGrafter"/>
</dbReference>
<evidence type="ECO:0000256" key="10">
    <source>
        <dbReference type="ARBA" id="ARBA00059247"/>
    </source>
</evidence>
<dbReference type="UniPathway" id="UPA00865">
    <property type="reaction ID" value="UER00834"/>
</dbReference>
<dbReference type="Gene3D" id="3.40.50.1000">
    <property type="entry name" value="HAD superfamily/HAD-like"/>
    <property type="match status" value="1"/>
</dbReference>
<evidence type="ECO:0000313" key="12">
    <source>
        <dbReference type="EMBL" id="ASJ24613.1"/>
    </source>
</evidence>
<proteinExistence type="inferred from homology"/>
<dbReference type="Pfam" id="PF00702">
    <property type="entry name" value="Hydrolase"/>
    <property type="match status" value="1"/>
</dbReference>
<evidence type="ECO:0000256" key="5">
    <source>
        <dbReference type="ARBA" id="ARBA00013078"/>
    </source>
</evidence>
<comment type="catalytic activity">
    <reaction evidence="1 11">
        <text>2-phosphoglycolate + H2O = glycolate + phosphate</text>
        <dbReference type="Rhea" id="RHEA:14369"/>
        <dbReference type="ChEBI" id="CHEBI:15377"/>
        <dbReference type="ChEBI" id="CHEBI:29805"/>
        <dbReference type="ChEBI" id="CHEBI:43474"/>
        <dbReference type="ChEBI" id="CHEBI:58033"/>
        <dbReference type="EC" id="3.1.3.18"/>
    </reaction>
</comment>
<feature type="binding site" evidence="11">
    <location>
        <position position="9"/>
    </location>
    <ligand>
        <name>Mg(2+)</name>
        <dbReference type="ChEBI" id="CHEBI:18420"/>
    </ligand>
</feature>
<comment type="function">
    <text evidence="10 11">Specifically catalyzes the dephosphorylation of 2-phosphoglycolate. Is involved in the dissimilation of the intracellular 2-phosphoglycolate formed during the DNA repair of 3'-phosphoglycolate ends, a major class of DNA lesions induced by oxidative stress.</text>
</comment>
<evidence type="ECO:0000256" key="6">
    <source>
        <dbReference type="ARBA" id="ARBA00022723"/>
    </source>
</evidence>
<dbReference type="FunFam" id="3.40.50.1000:FF:000022">
    <property type="entry name" value="Phosphoglycolate phosphatase"/>
    <property type="match status" value="1"/>
</dbReference>
<evidence type="ECO:0000313" key="13">
    <source>
        <dbReference type="Proteomes" id="UP000197424"/>
    </source>
</evidence>
<dbReference type="SFLD" id="SFLDG01129">
    <property type="entry name" value="C1.5:_HAD__Beta-PGM__Phosphata"/>
    <property type="match status" value="1"/>
</dbReference>
<dbReference type="NCBIfam" id="TIGR01549">
    <property type="entry name" value="HAD-SF-IA-v1"/>
    <property type="match status" value="1"/>
</dbReference>
<feature type="binding site" evidence="11">
    <location>
        <position position="11"/>
    </location>
    <ligand>
        <name>Mg(2+)</name>
        <dbReference type="ChEBI" id="CHEBI:18420"/>
    </ligand>
</feature>
<dbReference type="PANTHER" id="PTHR43434:SF1">
    <property type="entry name" value="PHOSPHOGLYCOLATE PHOSPHATASE"/>
    <property type="match status" value="1"/>
</dbReference>
<evidence type="ECO:0000256" key="4">
    <source>
        <dbReference type="ARBA" id="ARBA00006171"/>
    </source>
</evidence>
<dbReference type="EMBL" id="CP022115">
    <property type="protein sequence ID" value="ASJ24613.1"/>
    <property type="molecule type" value="Genomic_DNA"/>
</dbReference>
<protein>
    <recommendedName>
        <fullName evidence="5 11">Phosphoglycolate phosphatase</fullName>
        <shortName evidence="11">PGP</shortName>
        <shortName evidence="11">PGPase</shortName>
        <ecNumber evidence="5 11">3.1.3.18</ecNumber>
    </recommendedName>
</protein>
<dbReference type="OrthoDB" id="9776368at2"/>
<dbReference type="InterPro" id="IPR050155">
    <property type="entry name" value="HAD-like_hydrolase_sf"/>
</dbReference>
<feature type="active site" description="Nucleophile" evidence="11">
    <location>
        <position position="9"/>
    </location>
</feature>